<feature type="transmembrane region" description="Helical" evidence="6">
    <location>
        <begin position="305"/>
        <end position="325"/>
    </location>
</feature>
<feature type="transmembrane region" description="Helical" evidence="6">
    <location>
        <begin position="218"/>
        <end position="247"/>
    </location>
</feature>
<dbReference type="RefSeq" id="WP_106723129.1">
    <property type="nucleotide sequence ID" value="NZ_PXYL01000003.1"/>
</dbReference>
<evidence type="ECO:0000256" key="2">
    <source>
        <dbReference type="ARBA" id="ARBA00022475"/>
    </source>
</evidence>
<proteinExistence type="predicted"/>
<dbReference type="AlphaFoldDB" id="A0A2P7SHS8"/>
<feature type="transmembrane region" description="Helical" evidence="6">
    <location>
        <begin position="178"/>
        <end position="197"/>
    </location>
</feature>
<evidence type="ECO:0000256" key="6">
    <source>
        <dbReference type="SAM" id="Phobius"/>
    </source>
</evidence>
<dbReference type="GO" id="GO:0015658">
    <property type="term" value="F:branched-chain amino acid transmembrane transporter activity"/>
    <property type="evidence" value="ECO:0007669"/>
    <property type="project" value="InterPro"/>
</dbReference>
<keyword evidence="8" id="KW-1185">Reference proteome</keyword>
<accession>A0A2P7SHS8</accession>
<feature type="transmembrane region" description="Helical" evidence="6">
    <location>
        <begin position="280"/>
        <end position="299"/>
    </location>
</feature>
<evidence type="ECO:0000256" key="4">
    <source>
        <dbReference type="ARBA" id="ARBA00022989"/>
    </source>
</evidence>
<dbReference type="PANTHER" id="PTHR30482">
    <property type="entry name" value="HIGH-AFFINITY BRANCHED-CHAIN AMINO ACID TRANSPORT SYSTEM PERMEASE"/>
    <property type="match status" value="1"/>
</dbReference>
<evidence type="ECO:0000313" key="7">
    <source>
        <dbReference type="EMBL" id="PSJ61955.1"/>
    </source>
</evidence>
<keyword evidence="4 6" id="KW-1133">Transmembrane helix</keyword>
<feature type="transmembrane region" description="Helical" evidence="6">
    <location>
        <begin position="129"/>
        <end position="146"/>
    </location>
</feature>
<dbReference type="OrthoDB" id="9804361at2"/>
<evidence type="ECO:0000256" key="3">
    <source>
        <dbReference type="ARBA" id="ARBA00022692"/>
    </source>
</evidence>
<name>A0A2P7SHS8_9HYPH</name>
<comment type="caution">
    <text evidence="7">The sequence shown here is derived from an EMBL/GenBank/DDBJ whole genome shotgun (WGS) entry which is preliminary data.</text>
</comment>
<keyword evidence="3 6" id="KW-0812">Transmembrane</keyword>
<dbReference type="Proteomes" id="UP000240653">
    <property type="component" value="Unassembled WGS sequence"/>
</dbReference>
<dbReference type="GO" id="GO:0005886">
    <property type="term" value="C:plasma membrane"/>
    <property type="evidence" value="ECO:0007669"/>
    <property type="project" value="UniProtKB-SubCell"/>
</dbReference>
<feature type="transmembrane region" description="Helical" evidence="6">
    <location>
        <begin position="42"/>
        <end position="62"/>
    </location>
</feature>
<reference evidence="7 8" key="1">
    <citation type="submission" date="2018-03" db="EMBL/GenBank/DDBJ databases">
        <title>The draft genome of Mesorhizobium soli JCM 19897.</title>
        <authorList>
            <person name="Li L."/>
            <person name="Liu L."/>
            <person name="Liang L."/>
            <person name="Wang T."/>
            <person name="Zhang X."/>
        </authorList>
    </citation>
    <scope>NUCLEOTIDE SEQUENCE [LARGE SCALE GENOMIC DNA]</scope>
    <source>
        <strain evidence="7 8">JCM 19897</strain>
    </source>
</reference>
<organism evidence="7 8">
    <name type="scientific">Pseudaminobacter soli</name>
    <name type="common">ex Li et al. 2025</name>
    <dbReference type="NCBI Taxonomy" id="1295366"/>
    <lineage>
        <taxon>Bacteria</taxon>
        <taxon>Pseudomonadati</taxon>
        <taxon>Pseudomonadota</taxon>
        <taxon>Alphaproteobacteria</taxon>
        <taxon>Hyphomicrobiales</taxon>
        <taxon>Phyllobacteriaceae</taxon>
        <taxon>Pseudaminobacter</taxon>
    </lineage>
</organism>
<comment type="subcellular location">
    <subcellularLocation>
        <location evidence="1">Cell membrane</location>
        <topology evidence="1">Multi-pass membrane protein</topology>
    </subcellularLocation>
</comment>
<protein>
    <submittedName>
        <fullName evidence="7">Branched-chain amino acid ABC transporter permease</fullName>
    </submittedName>
</protein>
<evidence type="ECO:0000256" key="5">
    <source>
        <dbReference type="ARBA" id="ARBA00023136"/>
    </source>
</evidence>
<dbReference type="Pfam" id="PF02653">
    <property type="entry name" value="BPD_transp_2"/>
    <property type="match status" value="1"/>
</dbReference>
<dbReference type="PANTHER" id="PTHR30482:SF17">
    <property type="entry name" value="ABC TRANSPORTER ATP-BINDING PROTEIN"/>
    <property type="match status" value="1"/>
</dbReference>
<gene>
    <name evidence="7" type="ORF">C7I85_06330</name>
</gene>
<keyword evidence="2" id="KW-1003">Cell membrane</keyword>
<keyword evidence="5 6" id="KW-0472">Membrane</keyword>
<dbReference type="EMBL" id="PXYL01000003">
    <property type="protein sequence ID" value="PSJ61955.1"/>
    <property type="molecule type" value="Genomic_DNA"/>
</dbReference>
<feature type="transmembrane region" description="Helical" evidence="6">
    <location>
        <begin position="19"/>
        <end position="36"/>
    </location>
</feature>
<evidence type="ECO:0000256" key="1">
    <source>
        <dbReference type="ARBA" id="ARBA00004651"/>
    </source>
</evidence>
<evidence type="ECO:0000313" key="8">
    <source>
        <dbReference type="Proteomes" id="UP000240653"/>
    </source>
</evidence>
<sequence length="341" mass="36312">MTALAPTDKPAAQSILEKIGAGNIVVLVLLALYPAVASDFFLTQIGAYSLILGMISLSLMLLAGYGGMVSLAQISVAGIAGYTVAIFGLNNSGVHGFGWPFWIVVPIATLVAAGASALIGVISNRTEGIYTIMITLAIATAFFYFTQQNYSLFNGFPGYTGIRAPEFWGVNWRDPMPFYYLCLGFAVVAYAAVLYGSRSTYGLTVQAVRDNPRRMRALGFNVTAHKVVAYFYAGIIAGLAGVLLVWFNGRISPGTINVSAAINVLIIAVIGGMRHPIGPFLGAVVVVLMQTFAIDIVGAERFNTLIGLFFLVIVFVSPDGLLGLWGRIKPHLAQESLRSGP</sequence>
<dbReference type="CDD" id="cd06581">
    <property type="entry name" value="TM_PBP1_LivM_like"/>
    <property type="match status" value="1"/>
</dbReference>
<feature type="transmembrane region" description="Helical" evidence="6">
    <location>
        <begin position="101"/>
        <end position="122"/>
    </location>
</feature>
<dbReference type="InterPro" id="IPR043428">
    <property type="entry name" value="LivM-like"/>
</dbReference>
<feature type="transmembrane region" description="Helical" evidence="6">
    <location>
        <begin position="253"/>
        <end position="273"/>
    </location>
</feature>
<dbReference type="InterPro" id="IPR001851">
    <property type="entry name" value="ABC_transp_permease"/>
</dbReference>
<feature type="transmembrane region" description="Helical" evidence="6">
    <location>
        <begin position="69"/>
        <end position="89"/>
    </location>
</feature>